<comment type="similarity">
    <text evidence="2 11 12">Belongs to the class-I aminoacyl-tRNA synthetase family.</text>
</comment>
<dbReference type="PRINTS" id="PR01038">
    <property type="entry name" value="TRNASYNTHARG"/>
</dbReference>
<dbReference type="SUPFAM" id="SSF52374">
    <property type="entry name" value="Nucleotidylyl transferase"/>
    <property type="match status" value="1"/>
</dbReference>
<dbReference type="GO" id="GO:0004814">
    <property type="term" value="F:arginine-tRNA ligase activity"/>
    <property type="evidence" value="ECO:0007669"/>
    <property type="project" value="UniProtKB-UniRule"/>
</dbReference>
<dbReference type="InterPro" id="IPR035684">
    <property type="entry name" value="ArgRS_core"/>
</dbReference>
<dbReference type="Gene3D" id="3.40.50.620">
    <property type="entry name" value="HUPs"/>
    <property type="match status" value="1"/>
</dbReference>
<dbReference type="AlphaFoldDB" id="A0A1F5YK74"/>
<dbReference type="SUPFAM" id="SSF47323">
    <property type="entry name" value="Anticodon-binding domain of a subclass of class I aminoacyl-tRNA synthetases"/>
    <property type="match status" value="1"/>
</dbReference>
<name>A0A1F5YK74_9BACT</name>
<keyword evidence="5 11" id="KW-0436">Ligase</keyword>
<keyword evidence="4 11" id="KW-0963">Cytoplasm</keyword>
<evidence type="ECO:0000256" key="2">
    <source>
        <dbReference type="ARBA" id="ARBA00005594"/>
    </source>
</evidence>
<dbReference type="FunFam" id="1.10.730.10:FF:000008">
    <property type="entry name" value="Arginine--tRNA ligase"/>
    <property type="match status" value="1"/>
</dbReference>
<proteinExistence type="inferred from homology"/>
<protein>
    <recommendedName>
        <fullName evidence="11">Arginine--tRNA ligase</fullName>
        <ecNumber evidence="11">6.1.1.19</ecNumber>
    </recommendedName>
    <alternativeName>
        <fullName evidence="11">Arginyl-tRNA synthetase</fullName>
        <shortName evidence="11">ArgRS</shortName>
    </alternativeName>
</protein>
<dbReference type="GO" id="GO:0006420">
    <property type="term" value="P:arginyl-tRNA aminoacylation"/>
    <property type="evidence" value="ECO:0007669"/>
    <property type="project" value="UniProtKB-UniRule"/>
</dbReference>
<evidence type="ECO:0000256" key="3">
    <source>
        <dbReference type="ARBA" id="ARBA00011245"/>
    </source>
</evidence>
<comment type="subcellular location">
    <subcellularLocation>
        <location evidence="1 11">Cytoplasm</location>
    </subcellularLocation>
</comment>
<dbReference type="STRING" id="1817867.A3F83_04750"/>
<evidence type="ECO:0000256" key="4">
    <source>
        <dbReference type="ARBA" id="ARBA00022490"/>
    </source>
</evidence>
<keyword evidence="7 11" id="KW-0067">ATP-binding</keyword>
<comment type="subunit">
    <text evidence="3 11">Monomer.</text>
</comment>
<keyword evidence="8 11" id="KW-0648">Protein biosynthesis</keyword>
<comment type="caution">
    <text evidence="11">Lacks conserved residue(s) required for the propagation of feature annotation.</text>
</comment>
<dbReference type="Gene3D" id="1.10.730.10">
    <property type="entry name" value="Isoleucyl-tRNA Synthetase, Domain 1"/>
    <property type="match status" value="1"/>
</dbReference>
<dbReference type="SMART" id="SM00836">
    <property type="entry name" value="DALR_1"/>
    <property type="match status" value="1"/>
</dbReference>
<dbReference type="Pfam" id="PF03485">
    <property type="entry name" value="Arg_tRNA_synt_N"/>
    <property type="match status" value="1"/>
</dbReference>
<evidence type="ECO:0000313" key="15">
    <source>
        <dbReference type="EMBL" id="OGG00608.1"/>
    </source>
</evidence>
<dbReference type="InterPro" id="IPR014729">
    <property type="entry name" value="Rossmann-like_a/b/a_fold"/>
</dbReference>
<dbReference type="Gene3D" id="3.30.1360.70">
    <property type="entry name" value="Arginyl tRNA synthetase N-terminal domain"/>
    <property type="match status" value="1"/>
</dbReference>
<dbReference type="NCBIfam" id="TIGR00456">
    <property type="entry name" value="argS"/>
    <property type="match status" value="1"/>
</dbReference>
<comment type="catalytic activity">
    <reaction evidence="10 11">
        <text>tRNA(Arg) + L-arginine + ATP = L-arginyl-tRNA(Arg) + AMP + diphosphate</text>
        <dbReference type="Rhea" id="RHEA:20301"/>
        <dbReference type="Rhea" id="RHEA-COMP:9658"/>
        <dbReference type="Rhea" id="RHEA-COMP:9673"/>
        <dbReference type="ChEBI" id="CHEBI:30616"/>
        <dbReference type="ChEBI" id="CHEBI:32682"/>
        <dbReference type="ChEBI" id="CHEBI:33019"/>
        <dbReference type="ChEBI" id="CHEBI:78442"/>
        <dbReference type="ChEBI" id="CHEBI:78513"/>
        <dbReference type="ChEBI" id="CHEBI:456215"/>
        <dbReference type="EC" id="6.1.1.19"/>
    </reaction>
</comment>
<evidence type="ECO:0000256" key="8">
    <source>
        <dbReference type="ARBA" id="ARBA00022917"/>
    </source>
</evidence>
<evidence type="ECO:0000256" key="12">
    <source>
        <dbReference type="RuleBase" id="RU363038"/>
    </source>
</evidence>
<dbReference type="PANTHER" id="PTHR11956:SF5">
    <property type="entry name" value="ARGININE--TRNA LIGASE, CYTOPLASMIC"/>
    <property type="match status" value="1"/>
</dbReference>
<evidence type="ECO:0000259" key="14">
    <source>
        <dbReference type="SMART" id="SM01016"/>
    </source>
</evidence>
<dbReference type="InterPro" id="IPR005148">
    <property type="entry name" value="Arg-tRNA-synth_N"/>
</dbReference>
<dbReference type="InterPro" id="IPR036695">
    <property type="entry name" value="Arg-tRNA-synth_N_sf"/>
</dbReference>
<dbReference type="InterPro" id="IPR008909">
    <property type="entry name" value="DALR_anticod-bd"/>
</dbReference>
<evidence type="ECO:0000313" key="16">
    <source>
        <dbReference type="Proteomes" id="UP000179129"/>
    </source>
</evidence>
<evidence type="ECO:0000259" key="13">
    <source>
        <dbReference type="SMART" id="SM00836"/>
    </source>
</evidence>
<dbReference type="InterPro" id="IPR009080">
    <property type="entry name" value="tRNAsynth_Ia_anticodon-bd"/>
</dbReference>
<accession>A0A1F5YK74</accession>
<evidence type="ECO:0000256" key="11">
    <source>
        <dbReference type="HAMAP-Rule" id="MF_00123"/>
    </source>
</evidence>
<dbReference type="EMBL" id="MFIX01000250">
    <property type="protein sequence ID" value="OGG00608.1"/>
    <property type="molecule type" value="Genomic_DNA"/>
</dbReference>
<keyword evidence="6 11" id="KW-0547">Nucleotide-binding</keyword>
<dbReference type="CDD" id="cd00671">
    <property type="entry name" value="ArgRS_core"/>
    <property type="match status" value="1"/>
</dbReference>
<sequence length="557" mass="63049">MEKIIRQAVDRALAELHIEDAPEYVIEKPRDPAHGDLATNVAFLLARTLKKKPALIAGEIAGALKLESAPVERVEVAPNGFINFRISPRWNIELLARVQKEGERYGLSDCLAGKKIVVEFVSSNPTGPLTVGHGRQAVLGDCISSLLEALGAKVCREYYYNDAGNQMNMLGRSLRARYARLFDPAFSFPENGYQGEYLIEIAQAFAAEHGERFRPGSAAEEPGPETMKIFREYAAEKIRRMIDADLKLFKINFDVWSMESRLYSEGKVEELLALLEKRGISYRKDGAVWLAASRFGDSEDRVIVKSSGEPTYFLPDLAYHLVKFERSFDVAINIHGADHHGYAPRMQAGMRALGYPEGWLRYVIHQMVSFIENGEQVRMSTRAGRFVTLADLCREVGVDVARYFFVMRKADSHLVFDLDLARKQSNENPVYYCQYVHARICSLTPTAVEAGFWDGERGRWKEYTPGALTQPEETELIAHLVEFPSLVRTAGEALEPHHIPYYLEELAKKFHSWYQHHRIVVAGEKELSLDRLYLADCVRRVMANGLRLLGITAPEKM</sequence>
<dbReference type="SUPFAM" id="SSF55190">
    <property type="entry name" value="Arginyl-tRNA synthetase (ArgRS), N-terminal 'additional' domain"/>
    <property type="match status" value="1"/>
</dbReference>
<keyword evidence="9 11" id="KW-0030">Aminoacyl-tRNA synthetase</keyword>
<evidence type="ECO:0000256" key="9">
    <source>
        <dbReference type="ARBA" id="ARBA00023146"/>
    </source>
</evidence>
<reference evidence="15 16" key="1">
    <citation type="journal article" date="2016" name="Nat. Commun.">
        <title>Thousands of microbial genomes shed light on interconnected biogeochemical processes in an aquifer system.</title>
        <authorList>
            <person name="Anantharaman K."/>
            <person name="Brown C.T."/>
            <person name="Hug L.A."/>
            <person name="Sharon I."/>
            <person name="Castelle C.J."/>
            <person name="Probst A.J."/>
            <person name="Thomas B.C."/>
            <person name="Singh A."/>
            <person name="Wilkins M.J."/>
            <person name="Karaoz U."/>
            <person name="Brodie E.L."/>
            <person name="Williams K.H."/>
            <person name="Hubbard S.S."/>
            <person name="Banfield J.F."/>
        </authorList>
    </citation>
    <scope>NUCLEOTIDE SEQUENCE [LARGE SCALE GENOMIC DNA]</scope>
</reference>
<comment type="caution">
    <text evidence="15">The sequence shown here is derived from an EMBL/GenBank/DDBJ whole genome shotgun (WGS) entry which is preliminary data.</text>
</comment>
<organism evidence="15 16">
    <name type="scientific">Candidatus Glassbacteria bacterium RIFCSPLOWO2_12_FULL_58_11</name>
    <dbReference type="NCBI Taxonomy" id="1817867"/>
    <lineage>
        <taxon>Bacteria</taxon>
        <taxon>Candidatus Glassiibacteriota</taxon>
    </lineage>
</organism>
<feature type="domain" description="DALR anticodon binding" evidence="13">
    <location>
        <begin position="433"/>
        <end position="557"/>
    </location>
</feature>
<dbReference type="GO" id="GO:0005524">
    <property type="term" value="F:ATP binding"/>
    <property type="evidence" value="ECO:0007669"/>
    <property type="project" value="UniProtKB-UniRule"/>
</dbReference>
<dbReference type="InterPro" id="IPR001278">
    <property type="entry name" value="Arg-tRNA-ligase"/>
</dbReference>
<evidence type="ECO:0000256" key="10">
    <source>
        <dbReference type="ARBA" id="ARBA00049339"/>
    </source>
</evidence>
<dbReference type="EC" id="6.1.1.19" evidence="11"/>
<feature type="domain" description="Arginyl tRNA synthetase N-terminal" evidence="14">
    <location>
        <begin position="3"/>
        <end position="86"/>
    </location>
</feature>
<dbReference type="HAMAP" id="MF_00123">
    <property type="entry name" value="Arg_tRNA_synth"/>
    <property type="match status" value="1"/>
</dbReference>
<dbReference type="FunFam" id="3.40.50.620:FF:000062">
    <property type="entry name" value="Arginine--tRNA ligase"/>
    <property type="match status" value="1"/>
</dbReference>
<dbReference type="Pfam" id="PF00750">
    <property type="entry name" value="tRNA-synt_1d"/>
    <property type="match status" value="1"/>
</dbReference>
<evidence type="ECO:0000256" key="1">
    <source>
        <dbReference type="ARBA" id="ARBA00004496"/>
    </source>
</evidence>
<dbReference type="PROSITE" id="PS00178">
    <property type="entry name" value="AA_TRNA_LIGASE_I"/>
    <property type="match status" value="1"/>
</dbReference>
<evidence type="ECO:0000256" key="7">
    <source>
        <dbReference type="ARBA" id="ARBA00022840"/>
    </source>
</evidence>
<dbReference type="InterPro" id="IPR001412">
    <property type="entry name" value="aa-tRNA-synth_I_CS"/>
</dbReference>
<dbReference type="GO" id="GO:0005737">
    <property type="term" value="C:cytoplasm"/>
    <property type="evidence" value="ECO:0007669"/>
    <property type="project" value="UniProtKB-SubCell"/>
</dbReference>
<dbReference type="SMART" id="SM01016">
    <property type="entry name" value="Arg_tRNA_synt_N"/>
    <property type="match status" value="1"/>
</dbReference>
<gene>
    <name evidence="11" type="primary">argS</name>
    <name evidence="15" type="ORF">A3F83_04750</name>
</gene>
<evidence type="ECO:0000256" key="5">
    <source>
        <dbReference type="ARBA" id="ARBA00022598"/>
    </source>
</evidence>
<dbReference type="PANTHER" id="PTHR11956">
    <property type="entry name" value="ARGINYL-TRNA SYNTHETASE"/>
    <property type="match status" value="1"/>
</dbReference>
<dbReference type="Proteomes" id="UP000179129">
    <property type="component" value="Unassembled WGS sequence"/>
</dbReference>
<evidence type="ECO:0000256" key="6">
    <source>
        <dbReference type="ARBA" id="ARBA00022741"/>
    </source>
</evidence>
<dbReference type="Pfam" id="PF05746">
    <property type="entry name" value="DALR_1"/>
    <property type="match status" value="1"/>
</dbReference>